<dbReference type="AlphaFoldDB" id="A0A833PQ58"/>
<dbReference type="SMART" id="SM00862">
    <property type="entry name" value="Trans_reg_C"/>
    <property type="match status" value="1"/>
</dbReference>
<evidence type="ECO:0000313" key="9">
    <source>
        <dbReference type="Proteomes" id="UP000467522"/>
    </source>
</evidence>
<dbReference type="Pfam" id="PF00486">
    <property type="entry name" value="Trans_reg_C"/>
    <property type="match status" value="1"/>
</dbReference>
<dbReference type="InterPro" id="IPR001867">
    <property type="entry name" value="OmpR/PhoB-type_DNA-bd"/>
</dbReference>
<dbReference type="GO" id="GO:0006355">
    <property type="term" value="P:regulation of DNA-templated transcription"/>
    <property type="evidence" value="ECO:0007669"/>
    <property type="project" value="InterPro"/>
</dbReference>
<evidence type="ECO:0000256" key="2">
    <source>
        <dbReference type="ARBA" id="ARBA00023012"/>
    </source>
</evidence>
<evidence type="ECO:0000313" key="8">
    <source>
        <dbReference type="EMBL" id="KAF1036134.1"/>
    </source>
</evidence>
<dbReference type="PROSITE" id="PS51755">
    <property type="entry name" value="OMPR_PHOB"/>
    <property type="match status" value="1"/>
</dbReference>
<keyword evidence="1 4" id="KW-0597">Phosphoprotein</keyword>
<dbReference type="GO" id="GO:0032993">
    <property type="term" value="C:protein-DNA complex"/>
    <property type="evidence" value="ECO:0007669"/>
    <property type="project" value="TreeGrafter"/>
</dbReference>
<evidence type="ECO:0000256" key="4">
    <source>
        <dbReference type="PROSITE-ProRule" id="PRU00169"/>
    </source>
</evidence>
<feature type="modified residue" description="4-aspartylphosphate" evidence="4">
    <location>
        <position position="51"/>
    </location>
</feature>
<dbReference type="GO" id="GO:0005829">
    <property type="term" value="C:cytosol"/>
    <property type="evidence" value="ECO:0007669"/>
    <property type="project" value="TreeGrafter"/>
</dbReference>
<comment type="caution">
    <text evidence="8">The sequence shown here is derived from an EMBL/GenBank/DDBJ whole genome shotgun (WGS) entry which is preliminary data.</text>
</comment>
<dbReference type="InterPro" id="IPR039420">
    <property type="entry name" value="WalR-like"/>
</dbReference>
<dbReference type="CDD" id="cd17574">
    <property type="entry name" value="REC_OmpR"/>
    <property type="match status" value="1"/>
</dbReference>
<keyword evidence="2" id="KW-0902">Two-component regulatory system</keyword>
<dbReference type="PROSITE" id="PS50110">
    <property type="entry name" value="RESPONSE_REGULATORY"/>
    <property type="match status" value="1"/>
</dbReference>
<reference evidence="9" key="1">
    <citation type="journal article" date="2020" name="MBio">
        <title>Horizontal gene transfer to a defensive symbiont with a reduced genome amongst a multipartite beetle microbiome.</title>
        <authorList>
            <person name="Waterworth S.C."/>
            <person name="Florez L.V."/>
            <person name="Rees E.R."/>
            <person name="Hertweck C."/>
            <person name="Kaltenpoth M."/>
            <person name="Kwan J.C."/>
        </authorList>
    </citation>
    <scope>NUCLEOTIDE SEQUENCE [LARGE SCALE GENOMIC DNA]</scope>
</reference>
<dbReference type="EMBL" id="WNDV01000013">
    <property type="protein sequence ID" value="KAF1036134.1"/>
    <property type="molecule type" value="Genomic_DNA"/>
</dbReference>
<feature type="domain" description="Response regulatory" evidence="6">
    <location>
        <begin position="2"/>
        <end position="117"/>
    </location>
</feature>
<dbReference type="CDD" id="cd00383">
    <property type="entry name" value="trans_reg_C"/>
    <property type="match status" value="1"/>
</dbReference>
<dbReference type="SUPFAM" id="SSF52172">
    <property type="entry name" value="CheY-like"/>
    <property type="match status" value="1"/>
</dbReference>
<dbReference type="RefSeq" id="WP_278648149.1">
    <property type="nucleotide sequence ID" value="NZ_WNDV01000013.1"/>
</dbReference>
<gene>
    <name evidence="8" type="primary">regX3_2</name>
    <name evidence="8" type="ORF">GAK33_04137</name>
</gene>
<evidence type="ECO:0000256" key="3">
    <source>
        <dbReference type="ARBA" id="ARBA00023125"/>
    </source>
</evidence>
<dbReference type="InterPro" id="IPR001789">
    <property type="entry name" value="Sig_transdc_resp-reg_receiver"/>
</dbReference>
<evidence type="ECO:0000259" key="7">
    <source>
        <dbReference type="PROSITE" id="PS51755"/>
    </source>
</evidence>
<evidence type="ECO:0000259" key="6">
    <source>
        <dbReference type="PROSITE" id="PS50110"/>
    </source>
</evidence>
<dbReference type="Gene3D" id="1.10.10.10">
    <property type="entry name" value="Winged helix-like DNA-binding domain superfamily/Winged helix DNA-binding domain"/>
    <property type="match status" value="1"/>
</dbReference>
<accession>A0A833PQ58</accession>
<name>A0A833PQ58_BURL3</name>
<organism evidence="8 9">
    <name type="scientific">Burkholderia lata (strain ATCC 17760 / DSM 23089 / LMG 22485 / NCIMB 9086 / R18194 / 383)</name>
    <dbReference type="NCBI Taxonomy" id="482957"/>
    <lineage>
        <taxon>Bacteria</taxon>
        <taxon>Pseudomonadati</taxon>
        <taxon>Pseudomonadota</taxon>
        <taxon>Betaproteobacteria</taxon>
        <taxon>Burkholderiales</taxon>
        <taxon>Burkholderiaceae</taxon>
        <taxon>Burkholderia</taxon>
        <taxon>Burkholderia cepacia complex</taxon>
    </lineage>
</organism>
<dbReference type="GO" id="GO:0000976">
    <property type="term" value="F:transcription cis-regulatory region binding"/>
    <property type="evidence" value="ECO:0007669"/>
    <property type="project" value="TreeGrafter"/>
</dbReference>
<feature type="domain" description="OmpR/PhoB-type" evidence="7">
    <location>
        <begin position="127"/>
        <end position="226"/>
    </location>
</feature>
<dbReference type="Pfam" id="PF00072">
    <property type="entry name" value="Response_reg"/>
    <property type="match status" value="1"/>
</dbReference>
<keyword evidence="3 5" id="KW-0238">DNA-binding</keyword>
<dbReference type="PANTHER" id="PTHR48111:SF40">
    <property type="entry name" value="PHOSPHATE REGULON TRANSCRIPTIONAL REGULATORY PROTEIN PHOB"/>
    <property type="match status" value="1"/>
</dbReference>
<dbReference type="GO" id="GO:0000156">
    <property type="term" value="F:phosphorelay response regulator activity"/>
    <property type="evidence" value="ECO:0007669"/>
    <property type="project" value="TreeGrafter"/>
</dbReference>
<evidence type="ECO:0000256" key="5">
    <source>
        <dbReference type="PROSITE-ProRule" id="PRU01091"/>
    </source>
</evidence>
<dbReference type="InterPro" id="IPR036388">
    <property type="entry name" value="WH-like_DNA-bd_sf"/>
</dbReference>
<proteinExistence type="predicted"/>
<dbReference type="PANTHER" id="PTHR48111">
    <property type="entry name" value="REGULATOR OF RPOS"/>
    <property type="match status" value="1"/>
</dbReference>
<dbReference type="InterPro" id="IPR011006">
    <property type="entry name" value="CheY-like_superfamily"/>
</dbReference>
<feature type="DNA-binding region" description="OmpR/PhoB-type" evidence="5">
    <location>
        <begin position="127"/>
        <end position="226"/>
    </location>
</feature>
<evidence type="ECO:0000256" key="1">
    <source>
        <dbReference type="ARBA" id="ARBA00022553"/>
    </source>
</evidence>
<sequence length="236" mass="26777">MRILSLDDEPAQAALIDEILSGEGHQVHVVNDGNQAIRLLETHLVDLVLLDWHVPGISGLDVLGWIRERIGRELPVLFLTNRAREDELVAALNAGADDYMIKPIRRRELIARVNALLRRAYPDTVTPLLIRVGAYHLDVVAQTIHLNGESIKLTPKEFSITALLFRNLGRIMPRDALVKVIWGRDSVNESRSLDTHIYRLRTKLRIAPENGVRLRAIYTHGYRLEPCSTDTTDYDE</sequence>
<dbReference type="SMART" id="SM00448">
    <property type="entry name" value="REC"/>
    <property type="match status" value="1"/>
</dbReference>
<dbReference type="Gene3D" id="3.40.50.2300">
    <property type="match status" value="1"/>
</dbReference>
<protein>
    <submittedName>
        <fullName evidence="8">Sensory transduction protein regX3</fullName>
    </submittedName>
</protein>
<dbReference type="Proteomes" id="UP000467522">
    <property type="component" value="Unassembled WGS sequence"/>
</dbReference>